<comment type="caution">
    <text evidence="2">The sequence shown here is derived from an EMBL/GenBank/DDBJ whole genome shotgun (WGS) entry which is preliminary data.</text>
</comment>
<gene>
    <name evidence="2" type="ORF">HHJ77_02445</name>
</gene>
<evidence type="ECO:0000256" key="1">
    <source>
        <dbReference type="SAM" id="MobiDB-lite"/>
    </source>
</evidence>
<evidence type="ECO:0000313" key="3">
    <source>
        <dbReference type="Proteomes" id="UP000575397"/>
    </source>
</evidence>
<dbReference type="RefSeq" id="WP_169762261.1">
    <property type="nucleotide sequence ID" value="NZ_JABCUS010000004.1"/>
</dbReference>
<dbReference type="InterPro" id="IPR021145">
    <property type="entry name" value="Portal_protein_SPP1_Gp6-like"/>
</dbReference>
<dbReference type="Proteomes" id="UP000575397">
    <property type="component" value="Unassembled WGS sequence"/>
</dbReference>
<name>A0A7Y0USB7_9ACTO</name>
<sequence length="496" mass="54322">MEYTGEIPLQLLTETEAELAKRCITQITAHSRINKKRSDAYEARMPIRHFDISVPPQMKSMQTVLGWPAKAVDIFEGLLELDGFVIPEHEPKDYGIDQIEAENRLEVEIPQAHTTALKYGCAFLAVTQGGEGEPAAVIRGLSPMNSTVLWDRNRRRAVAAFTASSGGETGEAFFTLFLDSHTVHGYRDSDRWVVEREAHALGEVPVALMPFKPSMEEPFGRSRITQSVMAITERAVRTLLRMEVAAEFYSMPQRVIMGLGMEDFETEDGLTPDKWALAVTKVLALPPNEEGQTPEVTQFTQGSSQPFVEMLRSEAALFAGETNIPVNVLGIIHENPASEAAMHTAYLALNKDAERAQITFGAGVVKAMQLAWRIANGGAELPVELKKMRARYRDPATPTKAALAQSVVSLVQAGVLPPVSPTTYRLLGYEKPDIETLLAEARRQSGGFSLLEMLAKQSPSPELPNAGDTTSQPDPGHSWPYQLPSTGGSEPKQLGA</sequence>
<accession>A0A7Y0USB7</accession>
<dbReference type="Pfam" id="PF05133">
    <property type="entry name" value="SPP1_portal"/>
    <property type="match status" value="1"/>
</dbReference>
<proteinExistence type="predicted"/>
<dbReference type="EMBL" id="JABCUS010000004">
    <property type="protein sequence ID" value="NMX02822.1"/>
    <property type="molecule type" value="Genomic_DNA"/>
</dbReference>
<reference evidence="2 3" key="1">
    <citation type="submission" date="2020-04" db="EMBL/GenBank/DDBJ databases">
        <title>Antimicrobial susceptibility and clonality of vaginal-derived multi-drug resistant Mobiluncus isolates in China.</title>
        <authorList>
            <person name="Zhang X."/>
        </authorList>
    </citation>
    <scope>NUCLEOTIDE SEQUENCE [LARGE SCALE GENOMIC DNA]</scope>
    <source>
        <strain evidence="2 3">12</strain>
    </source>
</reference>
<evidence type="ECO:0000313" key="2">
    <source>
        <dbReference type="EMBL" id="NMX02822.1"/>
    </source>
</evidence>
<feature type="region of interest" description="Disordered" evidence="1">
    <location>
        <begin position="455"/>
        <end position="496"/>
    </location>
</feature>
<protein>
    <submittedName>
        <fullName evidence="2">Phage portal protein</fullName>
    </submittedName>
</protein>
<dbReference type="AlphaFoldDB" id="A0A7Y0USB7"/>
<organism evidence="2 3">
    <name type="scientific">Mobiluncus mulieris</name>
    <dbReference type="NCBI Taxonomy" id="2052"/>
    <lineage>
        <taxon>Bacteria</taxon>
        <taxon>Bacillati</taxon>
        <taxon>Actinomycetota</taxon>
        <taxon>Actinomycetes</taxon>
        <taxon>Actinomycetales</taxon>
        <taxon>Actinomycetaceae</taxon>
        <taxon>Mobiluncus</taxon>
    </lineage>
</organism>